<feature type="binding site" evidence="11">
    <location>
        <position position="71"/>
    </location>
    <ligand>
        <name>S-adenosyl-L-methionine</name>
        <dbReference type="ChEBI" id="CHEBI:59789"/>
    </ligand>
</feature>
<organism evidence="14 15">
    <name type="scientific">Candidatus Mucispirillum faecigallinarum</name>
    <dbReference type="NCBI Taxonomy" id="2838699"/>
    <lineage>
        <taxon>Bacteria</taxon>
        <taxon>Pseudomonadati</taxon>
        <taxon>Deferribacterota</taxon>
        <taxon>Deferribacteres</taxon>
        <taxon>Deferribacterales</taxon>
        <taxon>Mucispirillaceae</taxon>
        <taxon>Mucispirillum</taxon>
    </lineage>
</organism>
<feature type="binding site" evidence="11">
    <location>
        <position position="89"/>
    </location>
    <ligand>
        <name>S-adenosyl-L-methionine</name>
        <dbReference type="ChEBI" id="CHEBI:59789"/>
    </ligand>
</feature>
<keyword evidence="1 11" id="KW-0698">rRNA processing</keyword>
<comment type="catalytic activity">
    <reaction evidence="10 11">
        <text>uridine(2552) in 23S rRNA + S-adenosyl-L-methionine = 2'-O-methyluridine(2552) in 23S rRNA + S-adenosyl-L-homocysteine + H(+)</text>
        <dbReference type="Rhea" id="RHEA:42720"/>
        <dbReference type="Rhea" id="RHEA-COMP:10202"/>
        <dbReference type="Rhea" id="RHEA-COMP:10203"/>
        <dbReference type="ChEBI" id="CHEBI:15378"/>
        <dbReference type="ChEBI" id="CHEBI:57856"/>
        <dbReference type="ChEBI" id="CHEBI:59789"/>
        <dbReference type="ChEBI" id="CHEBI:65315"/>
        <dbReference type="ChEBI" id="CHEBI:74478"/>
        <dbReference type="EC" id="2.1.1.166"/>
    </reaction>
</comment>
<feature type="binding site" evidence="11">
    <location>
        <position position="53"/>
    </location>
    <ligand>
        <name>S-adenosyl-L-methionine</name>
        <dbReference type="ChEBI" id="CHEBI:59789"/>
    </ligand>
</feature>
<comment type="caution">
    <text evidence="14">The sequence shown here is derived from an EMBL/GenBank/DDBJ whole genome shotgun (WGS) entry which is preliminary data.</text>
</comment>
<evidence type="ECO:0000256" key="8">
    <source>
        <dbReference type="ARBA" id="ARBA00041995"/>
    </source>
</evidence>
<evidence type="ECO:0000256" key="3">
    <source>
        <dbReference type="ARBA" id="ARBA00022679"/>
    </source>
</evidence>
<comment type="similarity">
    <text evidence="11">Belongs to the class I-like SAM-binding methyltransferase superfamily. RNA methyltransferase RlmE family.</text>
</comment>
<keyword evidence="2 11" id="KW-0489">Methyltransferase</keyword>
<dbReference type="SUPFAM" id="SSF53335">
    <property type="entry name" value="S-adenosyl-L-methionine-dependent methyltransferases"/>
    <property type="match status" value="1"/>
</dbReference>
<dbReference type="InterPro" id="IPR050082">
    <property type="entry name" value="RNA_methyltr_RlmE"/>
</dbReference>
<evidence type="ECO:0000256" key="7">
    <source>
        <dbReference type="ARBA" id="ARBA00041129"/>
    </source>
</evidence>
<keyword evidence="3 11" id="KW-0808">Transferase</keyword>
<dbReference type="HAMAP" id="MF_01547">
    <property type="entry name" value="RNA_methyltr_E"/>
    <property type="match status" value="1"/>
</dbReference>
<comment type="subcellular location">
    <subcellularLocation>
        <location evidence="11">Cytoplasm</location>
    </subcellularLocation>
</comment>
<dbReference type="InterPro" id="IPR002877">
    <property type="entry name" value="RNA_MeTrfase_FtsJ_dom"/>
</dbReference>
<dbReference type="EC" id="2.1.1.166" evidence="6 11"/>
<evidence type="ECO:0000256" key="10">
    <source>
        <dbReference type="ARBA" id="ARBA00048970"/>
    </source>
</evidence>
<name>A0A9D2KD65_9BACT</name>
<evidence type="ECO:0000256" key="1">
    <source>
        <dbReference type="ARBA" id="ARBA00022552"/>
    </source>
</evidence>
<feature type="active site" description="Proton acceptor" evidence="11 12">
    <location>
        <position position="152"/>
    </location>
</feature>
<feature type="binding site" evidence="11">
    <location>
        <position position="51"/>
    </location>
    <ligand>
        <name>S-adenosyl-L-methionine</name>
        <dbReference type="ChEBI" id="CHEBI:59789"/>
    </ligand>
</feature>
<reference evidence="14" key="1">
    <citation type="journal article" date="2021" name="PeerJ">
        <title>Extensive microbial diversity within the chicken gut microbiome revealed by metagenomics and culture.</title>
        <authorList>
            <person name="Gilroy R."/>
            <person name="Ravi A."/>
            <person name="Getino M."/>
            <person name="Pursley I."/>
            <person name="Horton D.L."/>
            <person name="Alikhan N.F."/>
            <person name="Baker D."/>
            <person name="Gharbi K."/>
            <person name="Hall N."/>
            <person name="Watson M."/>
            <person name="Adriaenssens E.M."/>
            <person name="Foster-Nyarko E."/>
            <person name="Jarju S."/>
            <person name="Secka A."/>
            <person name="Antonio M."/>
            <person name="Oren A."/>
            <person name="Chaudhuri R.R."/>
            <person name="La Ragione R."/>
            <person name="Hildebrand F."/>
            <person name="Pallen M.J."/>
        </authorList>
    </citation>
    <scope>NUCLEOTIDE SEQUENCE</scope>
    <source>
        <strain evidence="14">ChiW4-1371</strain>
    </source>
</reference>
<evidence type="ECO:0000256" key="11">
    <source>
        <dbReference type="HAMAP-Rule" id="MF_01547"/>
    </source>
</evidence>
<evidence type="ECO:0000256" key="6">
    <source>
        <dbReference type="ARBA" id="ARBA00038861"/>
    </source>
</evidence>
<evidence type="ECO:0000313" key="15">
    <source>
        <dbReference type="Proteomes" id="UP000824176"/>
    </source>
</evidence>
<dbReference type="GO" id="GO:0008650">
    <property type="term" value="F:rRNA (uridine-2'-O-)-methyltransferase activity"/>
    <property type="evidence" value="ECO:0007669"/>
    <property type="project" value="UniProtKB-UniRule"/>
</dbReference>
<keyword evidence="11" id="KW-0963">Cytoplasm</keyword>
<dbReference type="GO" id="GO:0005737">
    <property type="term" value="C:cytoplasm"/>
    <property type="evidence" value="ECO:0007669"/>
    <property type="project" value="UniProtKB-SubCell"/>
</dbReference>
<gene>
    <name evidence="11" type="primary">rlmE</name>
    <name evidence="11" type="synonym">ftsJ</name>
    <name evidence="11" type="synonym">rrmJ</name>
    <name evidence="14" type="ORF">H9804_07165</name>
</gene>
<evidence type="ECO:0000256" key="9">
    <source>
        <dbReference type="ARBA" id="ARBA00042745"/>
    </source>
</evidence>
<dbReference type="Pfam" id="PF01728">
    <property type="entry name" value="FtsJ"/>
    <property type="match status" value="1"/>
</dbReference>
<feature type="domain" description="Ribosomal RNA methyltransferase FtsJ" evidence="13">
    <location>
        <begin position="19"/>
        <end position="195"/>
    </location>
</feature>
<evidence type="ECO:0000259" key="13">
    <source>
        <dbReference type="Pfam" id="PF01728"/>
    </source>
</evidence>
<feature type="binding site" evidence="11">
    <location>
        <position position="112"/>
    </location>
    <ligand>
        <name>S-adenosyl-L-methionine</name>
        <dbReference type="ChEBI" id="CHEBI:59789"/>
    </ligand>
</feature>
<dbReference type="EMBL" id="DXAQ01000111">
    <property type="protein sequence ID" value="HIZ89708.1"/>
    <property type="molecule type" value="Genomic_DNA"/>
</dbReference>
<dbReference type="AlphaFoldDB" id="A0A9D2KD65"/>
<dbReference type="PANTHER" id="PTHR10920:SF13">
    <property type="entry name" value="PRE-RRNA 2'-O-RIBOSE RNA METHYLTRANSFERASE FTSJ3"/>
    <property type="match status" value="1"/>
</dbReference>
<comment type="function">
    <text evidence="5 11">Specifically methylates the uridine in position 2552 of 23S rRNA at the 2'-O position of the ribose in the fully assembled 50S ribosomal subunit.</text>
</comment>
<dbReference type="PANTHER" id="PTHR10920">
    <property type="entry name" value="RIBOSOMAL RNA METHYLTRANSFERASE"/>
    <property type="match status" value="1"/>
</dbReference>
<keyword evidence="4 11" id="KW-0949">S-adenosyl-L-methionine</keyword>
<sequence length="197" mass="22014">MAVYNRKDSYYKKAKQEGYKSRAAYKLKELNTKYKIIKSGYKVLDCGAAPGGWSQVALEITGDKGFVVGVDLNEITGINKKNFVSIQGDFTTDEIVNKVLEVCPVYDAVISDIAPHTIGIRDADHTNSLELVEKVYAFTMKTLKKGGSFLFKLFEGEGRKGLVERLKKDFKDVRIIKPDATRQGSMEIYIAALNKVD</sequence>
<dbReference type="InterPro" id="IPR015507">
    <property type="entry name" value="rRNA-MeTfrase_E"/>
</dbReference>
<evidence type="ECO:0000256" key="4">
    <source>
        <dbReference type="ARBA" id="ARBA00022691"/>
    </source>
</evidence>
<evidence type="ECO:0000256" key="5">
    <source>
        <dbReference type="ARBA" id="ARBA00037569"/>
    </source>
</evidence>
<dbReference type="InterPro" id="IPR029063">
    <property type="entry name" value="SAM-dependent_MTases_sf"/>
</dbReference>
<accession>A0A9D2KD65</accession>
<dbReference type="PIRSF" id="PIRSF005461">
    <property type="entry name" value="23S_rRNA_mtase"/>
    <property type="match status" value="1"/>
</dbReference>
<dbReference type="Gene3D" id="3.40.50.150">
    <property type="entry name" value="Vaccinia Virus protein VP39"/>
    <property type="match status" value="1"/>
</dbReference>
<protein>
    <recommendedName>
        <fullName evidence="7 11">Ribosomal RNA large subunit methyltransferase E</fullName>
        <ecNumber evidence="6 11">2.1.1.166</ecNumber>
    </recommendedName>
    <alternativeName>
        <fullName evidence="9 11">23S rRNA Um2552 methyltransferase</fullName>
    </alternativeName>
    <alternativeName>
        <fullName evidence="8 11">rRNA (uridine-2'-O-)-methyltransferase</fullName>
    </alternativeName>
</protein>
<dbReference type="Proteomes" id="UP000824176">
    <property type="component" value="Unassembled WGS sequence"/>
</dbReference>
<evidence type="ECO:0000313" key="14">
    <source>
        <dbReference type="EMBL" id="HIZ89708.1"/>
    </source>
</evidence>
<evidence type="ECO:0000256" key="2">
    <source>
        <dbReference type="ARBA" id="ARBA00022603"/>
    </source>
</evidence>
<reference evidence="14" key="2">
    <citation type="submission" date="2021-04" db="EMBL/GenBank/DDBJ databases">
        <authorList>
            <person name="Gilroy R."/>
        </authorList>
    </citation>
    <scope>NUCLEOTIDE SEQUENCE</scope>
    <source>
        <strain evidence="14">ChiW4-1371</strain>
    </source>
</reference>
<evidence type="ECO:0000256" key="12">
    <source>
        <dbReference type="PIRSR" id="PIRSR005461-1"/>
    </source>
</evidence>
<proteinExistence type="inferred from homology"/>